<reference evidence="9" key="1">
    <citation type="submission" date="2020-01" db="EMBL/GenBank/DDBJ databases">
        <title>Sphingomonas sp. strain CSW-10.</title>
        <authorList>
            <person name="Chen W.-M."/>
        </authorList>
    </citation>
    <scope>NUCLEOTIDE SEQUENCE [LARGE SCALE GENOMIC DNA]</scope>
    <source>
        <strain evidence="9">FSY-8</strain>
    </source>
</reference>
<gene>
    <name evidence="8" type="ORF">GTZ99_16640</name>
</gene>
<feature type="transmembrane region" description="Helical" evidence="6">
    <location>
        <begin position="12"/>
        <end position="32"/>
    </location>
</feature>
<comment type="subcellular location">
    <subcellularLocation>
        <location evidence="1">Membrane</location>
        <topology evidence="1">Multi-pass membrane protein</topology>
    </subcellularLocation>
</comment>
<comment type="similarity">
    <text evidence="2">Belongs to the GtrA family.</text>
</comment>
<evidence type="ECO:0000256" key="1">
    <source>
        <dbReference type="ARBA" id="ARBA00004141"/>
    </source>
</evidence>
<evidence type="ECO:0000256" key="3">
    <source>
        <dbReference type="ARBA" id="ARBA00022692"/>
    </source>
</evidence>
<feature type="transmembrane region" description="Helical" evidence="6">
    <location>
        <begin position="69"/>
        <end position="90"/>
    </location>
</feature>
<name>A0ABW9XI06_9SPHN</name>
<evidence type="ECO:0000256" key="4">
    <source>
        <dbReference type="ARBA" id="ARBA00022989"/>
    </source>
</evidence>
<evidence type="ECO:0000313" key="9">
    <source>
        <dbReference type="Proteomes" id="UP000753724"/>
    </source>
</evidence>
<dbReference type="EMBL" id="JAAAPO010000009">
    <property type="protein sequence ID" value="NBC38180.1"/>
    <property type="molecule type" value="Genomic_DNA"/>
</dbReference>
<evidence type="ECO:0000256" key="6">
    <source>
        <dbReference type="SAM" id="Phobius"/>
    </source>
</evidence>
<feature type="transmembrane region" description="Helical" evidence="6">
    <location>
        <begin position="96"/>
        <end position="115"/>
    </location>
</feature>
<dbReference type="PANTHER" id="PTHR38459:SF1">
    <property type="entry name" value="PROPHAGE BACTOPRENOL-LINKED GLUCOSE TRANSLOCASE HOMOLOG"/>
    <property type="match status" value="1"/>
</dbReference>
<sequence>MTRDRALEILRYLIAGGINTAFGFGLYAALVWAGLDRYAAQAVGYVAGTAFNYVTYSRGVFRDAGPAKLRFALSYAANYLVNLAGLWAVSRLVANPYLAGAITTAGVVVVNYVVLKRLVFRA</sequence>
<evidence type="ECO:0000256" key="2">
    <source>
        <dbReference type="ARBA" id="ARBA00009399"/>
    </source>
</evidence>
<organism evidence="8 9">
    <name type="scientific">Novosphingobium ovatum</name>
    <dbReference type="NCBI Taxonomy" id="1908523"/>
    <lineage>
        <taxon>Bacteria</taxon>
        <taxon>Pseudomonadati</taxon>
        <taxon>Pseudomonadota</taxon>
        <taxon>Alphaproteobacteria</taxon>
        <taxon>Sphingomonadales</taxon>
        <taxon>Sphingomonadaceae</taxon>
        <taxon>Novosphingobium</taxon>
    </lineage>
</organism>
<comment type="caution">
    <text evidence="8">The sequence shown here is derived from an EMBL/GenBank/DDBJ whole genome shotgun (WGS) entry which is preliminary data.</text>
</comment>
<evidence type="ECO:0000256" key="5">
    <source>
        <dbReference type="ARBA" id="ARBA00023136"/>
    </source>
</evidence>
<evidence type="ECO:0000313" key="8">
    <source>
        <dbReference type="EMBL" id="NBC38180.1"/>
    </source>
</evidence>
<proteinExistence type="inferred from homology"/>
<dbReference type="PANTHER" id="PTHR38459">
    <property type="entry name" value="PROPHAGE BACTOPRENOL-LINKED GLUCOSE TRANSLOCASE HOMOLOG"/>
    <property type="match status" value="1"/>
</dbReference>
<dbReference type="InterPro" id="IPR007267">
    <property type="entry name" value="GtrA_DPMS_TM"/>
</dbReference>
<keyword evidence="5 6" id="KW-0472">Membrane</keyword>
<dbReference type="Proteomes" id="UP000753724">
    <property type="component" value="Unassembled WGS sequence"/>
</dbReference>
<keyword evidence="9" id="KW-1185">Reference proteome</keyword>
<dbReference type="InterPro" id="IPR051401">
    <property type="entry name" value="GtrA_CellWall_Glycosyl"/>
</dbReference>
<evidence type="ECO:0000259" key="7">
    <source>
        <dbReference type="Pfam" id="PF04138"/>
    </source>
</evidence>
<keyword evidence="3 6" id="KW-0812">Transmembrane</keyword>
<dbReference type="RefSeq" id="WP_161720942.1">
    <property type="nucleotide sequence ID" value="NZ_JAAAPO010000009.1"/>
</dbReference>
<feature type="transmembrane region" description="Helical" evidence="6">
    <location>
        <begin position="38"/>
        <end position="57"/>
    </location>
</feature>
<accession>A0ABW9XI06</accession>
<protein>
    <recommendedName>
        <fullName evidence="7">GtrA/DPMS transmembrane domain-containing protein</fullName>
    </recommendedName>
</protein>
<feature type="domain" description="GtrA/DPMS transmembrane" evidence="7">
    <location>
        <begin position="11"/>
        <end position="120"/>
    </location>
</feature>
<keyword evidence="4 6" id="KW-1133">Transmembrane helix</keyword>
<dbReference type="Pfam" id="PF04138">
    <property type="entry name" value="GtrA_DPMS_TM"/>
    <property type="match status" value="1"/>
</dbReference>